<feature type="region of interest" description="Disordered" evidence="2">
    <location>
        <begin position="652"/>
        <end position="709"/>
    </location>
</feature>
<dbReference type="Gene3D" id="2.60.200.20">
    <property type="match status" value="1"/>
</dbReference>
<dbReference type="Pfam" id="PF00498">
    <property type="entry name" value="FHA"/>
    <property type="match status" value="1"/>
</dbReference>
<dbReference type="GO" id="GO:0005737">
    <property type="term" value="C:cytoplasm"/>
    <property type="evidence" value="ECO:0007669"/>
    <property type="project" value="TreeGrafter"/>
</dbReference>
<keyword evidence="3" id="KW-0472">Membrane</keyword>
<dbReference type="InterPro" id="IPR008984">
    <property type="entry name" value="SMAD_FHA_dom_sf"/>
</dbReference>
<feature type="compositionally biased region" description="Basic and acidic residues" evidence="2">
    <location>
        <begin position="687"/>
        <end position="707"/>
    </location>
</feature>
<keyword evidence="1" id="KW-0175">Coiled coil</keyword>
<dbReference type="Proteomes" id="UP000298138">
    <property type="component" value="Unassembled WGS sequence"/>
</dbReference>
<dbReference type="InterPro" id="IPR051176">
    <property type="entry name" value="Cent_Immune-Sig_Mod"/>
</dbReference>
<feature type="transmembrane region" description="Helical" evidence="3">
    <location>
        <begin position="713"/>
        <end position="732"/>
    </location>
</feature>
<gene>
    <name evidence="5" type="ORF">EX30DRAFT_169039</name>
</gene>
<evidence type="ECO:0000256" key="2">
    <source>
        <dbReference type="SAM" id="MobiDB-lite"/>
    </source>
</evidence>
<dbReference type="SUPFAM" id="SSF49879">
    <property type="entry name" value="SMAD/FHA domain"/>
    <property type="match status" value="1"/>
</dbReference>
<reference evidence="5 6" key="1">
    <citation type="submission" date="2019-04" db="EMBL/GenBank/DDBJ databases">
        <title>Comparative genomics and transcriptomics to analyze fruiting body development in filamentous ascomycetes.</title>
        <authorList>
            <consortium name="DOE Joint Genome Institute"/>
            <person name="Lutkenhaus R."/>
            <person name="Traeger S."/>
            <person name="Breuer J."/>
            <person name="Kuo A."/>
            <person name="Lipzen A."/>
            <person name="Pangilinan J."/>
            <person name="Dilworth D."/>
            <person name="Sandor L."/>
            <person name="Poggeler S."/>
            <person name="Barry K."/>
            <person name="Grigoriev I.V."/>
            <person name="Nowrousian M."/>
        </authorList>
    </citation>
    <scope>NUCLEOTIDE SEQUENCE [LARGE SCALE GENOMIC DNA]</scope>
    <source>
        <strain evidence="5 6">CBS 389.68</strain>
    </source>
</reference>
<keyword evidence="6" id="KW-1185">Reference proteome</keyword>
<feature type="coiled-coil region" evidence="1">
    <location>
        <begin position="546"/>
        <end position="587"/>
    </location>
</feature>
<feature type="domain" description="FHA" evidence="4">
    <location>
        <begin position="168"/>
        <end position="226"/>
    </location>
</feature>
<dbReference type="EMBL" id="ML220146">
    <property type="protein sequence ID" value="TGZ77988.1"/>
    <property type="molecule type" value="Genomic_DNA"/>
</dbReference>
<keyword evidence="3" id="KW-1133">Transmembrane helix</keyword>
<feature type="region of interest" description="Disordered" evidence="2">
    <location>
        <begin position="481"/>
        <end position="506"/>
    </location>
</feature>
<evidence type="ECO:0000313" key="6">
    <source>
        <dbReference type="Proteomes" id="UP000298138"/>
    </source>
</evidence>
<feature type="compositionally biased region" description="Basic and acidic residues" evidence="2">
    <location>
        <begin position="486"/>
        <end position="502"/>
    </location>
</feature>
<keyword evidence="3" id="KW-0812">Transmembrane</keyword>
<feature type="compositionally biased region" description="Pro residues" evidence="2">
    <location>
        <begin position="658"/>
        <end position="669"/>
    </location>
</feature>
<dbReference type="PANTHER" id="PTHR15715:SF37">
    <property type="entry name" value="LD47843P"/>
    <property type="match status" value="1"/>
</dbReference>
<evidence type="ECO:0000313" key="5">
    <source>
        <dbReference type="EMBL" id="TGZ77988.1"/>
    </source>
</evidence>
<dbReference type="AlphaFoldDB" id="A0A4S2MRR5"/>
<protein>
    <recommendedName>
        <fullName evidence="4">FHA domain-containing protein</fullName>
    </recommendedName>
</protein>
<feature type="compositionally biased region" description="Low complexity" evidence="2">
    <location>
        <begin position="41"/>
        <end position="65"/>
    </location>
</feature>
<feature type="compositionally biased region" description="Low complexity" evidence="2">
    <location>
        <begin position="606"/>
        <end position="621"/>
    </location>
</feature>
<organism evidence="5 6">
    <name type="scientific">Ascodesmis nigricans</name>
    <dbReference type="NCBI Taxonomy" id="341454"/>
    <lineage>
        <taxon>Eukaryota</taxon>
        <taxon>Fungi</taxon>
        <taxon>Dikarya</taxon>
        <taxon>Ascomycota</taxon>
        <taxon>Pezizomycotina</taxon>
        <taxon>Pezizomycetes</taxon>
        <taxon>Pezizales</taxon>
        <taxon>Ascodesmidaceae</taxon>
        <taxon>Ascodesmis</taxon>
    </lineage>
</organism>
<feature type="region of interest" description="Disordered" evidence="2">
    <location>
        <begin position="1"/>
        <end position="97"/>
    </location>
</feature>
<dbReference type="SMART" id="SM00240">
    <property type="entry name" value="FHA"/>
    <property type="match status" value="1"/>
</dbReference>
<dbReference type="PANTHER" id="PTHR15715">
    <property type="entry name" value="CENTROSOMAL PROTEIN OF 170 KDA"/>
    <property type="match status" value="1"/>
</dbReference>
<dbReference type="STRING" id="341454.A0A4S2MRR5"/>
<evidence type="ECO:0000256" key="1">
    <source>
        <dbReference type="SAM" id="Coils"/>
    </source>
</evidence>
<feature type="region of interest" description="Disordered" evidence="2">
    <location>
        <begin position="593"/>
        <end position="626"/>
    </location>
</feature>
<name>A0A4S2MRR5_9PEZI</name>
<dbReference type="InterPro" id="IPR000253">
    <property type="entry name" value="FHA_dom"/>
</dbReference>
<feature type="compositionally biased region" description="Gly residues" evidence="2">
    <location>
        <begin position="77"/>
        <end position="89"/>
    </location>
</feature>
<dbReference type="CDD" id="cd22679">
    <property type="entry name" value="FHA_SLMAP"/>
    <property type="match status" value="1"/>
</dbReference>
<feature type="compositionally biased region" description="Low complexity" evidence="2">
    <location>
        <begin position="670"/>
        <end position="685"/>
    </location>
</feature>
<dbReference type="InParanoid" id="A0A4S2MRR5"/>
<proteinExistence type="predicted"/>
<feature type="region of interest" description="Disordered" evidence="2">
    <location>
        <begin position="377"/>
        <end position="431"/>
    </location>
</feature>
<evidence type="ECO:0000256" key="3">
    <source>
        <dbReference type="SAM" id="Phobius"/>
    </source>
</evidence>
<sequence>MTAVAAPPNIHTRPWSSGQHGLESMSSDYAQQTRGKPQRWSASASSPSGSENSGVNGWSNSVSGGSKKKGPTRLSGANGGGTLGNGLGGWPKPESGFVRASAASNGIAQPQAATGVGSRSNLSQQHLTNGYQAQQNGAAHPQAYLMLLPLNGTFDRKQIPLPYYPDTLRIGRQTNAKTLPSPTNGYFDSKVLSRQHAEVWAEKGTGKVWIRDIKSSNGTFVNGQRLSPENQDSDAQELKAKDILELGIDIVGEDNKTIVHHKVAARVEHAGIPGAGVDYDQQFMFGEVDVNGSFNATPVQNVRGRQGSAGPRSAGPSPAVPIAHRQIMMPSITMEMIVKKLNTELQSAKQQSKDLQKTAKVLDVFIAAASVKDLSNSLESDNVAQPDEPQINGIPSKEHGFVPSPAHPINGTDGDEAFQSESNKSDGLDPPRQLLSLVDALAQAKKEMELKASRVHDLEEALRKERRAREEAEDRALQLELASRSQKPDHTNTDSHQNHTDTDADGIPDIISISGLDADTIIAPSNPTSADIQSIESITAAAAEAALMHQKRLEAMMHELQAAKQQIEQYRLRAECAERERDADRKTLNEMIASLRRDEEKRRTRSASQSSQTDTTETESAGVQVGAVEVKGEKKLMNGVVNGESKLAKKMNGDMLVSPPPQSPAPTPPSSQSQKPSPSSPSSSSLLDKKSRKKDEKTLMASKRDSADTTSTAPYVTMIGVMVLGLSIMAVVNRWSGASER</sequence>
<feature type="compositionally biased region" description="Polar residues" evidence="2">
    <location>
        <begin position="14"/>
        <end position="35"/>
    </location>
</feature>
<evidence type="ECO:0000259" key="4">
    <source>
        <dbReference type="PROSITE" id="PS50006"/>
    </source>
</evidence>
<dbReference type="PROSITE" id="PS50006">
    <property type="entry name" value="FHA_DOMAIN"/>
    <property type="match status" value="1"/>
</dbReference>
<dbReference type="OrthoDB" id="687730at2759"/>
<accession>A0A4S2MRR5</accession>